<name>A0A6L5X1M8_9FIRM</name>
<reference evidence="2 3" key="1">
    <citation type="submission" date="2019-08" db="EMBL/GenBank/DDBJ databases">
        <title>In-depth cultivation of the pig gut microbiome towards novel bacterial diversity and tailored functional studies.</title>
        <authorList>
            <person name="Wylensek D."/>
            <person name="Hitch T.C.A."/>
            <person name="Clavel T."/>
        </authorList>
    </citation>
    <scope>NUCLEOTIDE SEQUENCE [LARGE SCALE GENOMIC DNA]</scope>
    <source>
        <strain evidence="2 3">Oil+RF-744-WCA-WT-11</strain>
    </source>
</reference>
<evidence type="ECO:0000313" key="3">
    <source>
        <dbReference type="Proteomes" id="UP000481852"/>
    </source>
</evidence>
<sequence>MSDDALGGLLNILRQRGETVTTVESLTAGLISARIADIPGASDVMKRAYVTYCDEAKHEMVGVSRQTLETYTAVSAQTAQEMAIGGARQAHAALCLAATGYAGPPSGPDDHSVGLVYLGCCYRGQVTVEEHHYQGSRNEVREAAREDALCLMAKALAW</sequence>
<dbReference type="EMBL" id="VULZ01000001">
    <property type="protein sequence ID" value="MSS13545.1"/>
    <property type="molecule type" value="Genomic_DNA"/>
</dbReference>
<dbReference type="Proteomes" id="UP000481852">
    <property type="component" value="Unassembled WGS sequence"/>
</dbReference>
<proteinExistence type="predicted"/>
<keyword evidence="3" id="KW-1185">Reference proteome</keyword>
<evidence type="ECO:0000259" key="1">
    <source>
        <dbReference type="Pfam" id="PF02464"/>
    </source>
</evidence>
<organism evidence="2 3">
    <name type="scientific">Porcincola intestinalis</name>
    <dbReference type="NCBI Taxonomy" id="2606632"/>
    <lineage>
        <taxon>Bacteria</taxon>
        <taxon>Bacillati</taxon>
        <taxon>Bacillota</taxon>
        <taxon>Clostridia</taxon>
        <taxon>Lachnospirales</taxon>
        <taxon>Lachnospiraceae</taxon>
        <taxon>Porcincola</taxon>
    </lineage>
</organism>
<gene>
    <name evidence="2" type="ORF">FYJ35_00505</name>
</gene>
<dbReference type="AlphaFoldDB" id="A0A6L5X1M8"/>
<dbReference type="InterPro" id="IPR036653">
    <property type="entry name" value="CinA-like_C"/>
</dbReference>
<dbReference type="SUPFAM" id="SSF142433">
    <property type="entry name" value="CinA-like"/>
    <property type="match status" value="1"/>
</dbReference>
<dbReference type="Gene3D" id="3.90.950.20">
    <property type="entry name" value="CinA-like"/>
    <property type="match status" value="1"/>
</dbReference>
<feature type="domain" description="CinA C-terminal" evidence="1">
    <location>
        <begin position="11"/>
        <end position="155"/>
    </location>
</feature>
<dbReference type="Pfam" id="PF02464">
    <property type="entry name" value="CinA"/>
    <property type="match status" value="1"/>
</dbReference>
<protein>
    <submittedName>
        <fullName evidence="2">CinA family protein</fullName>
    </submittedName>
</protein>
<evidence type="ECO:0000313" key="2">
    <source>
        <dbReference type="EMBL" id="MSS13545.1"/>
    </source>
</evidence>
<accession>A0A6L5X1M8</accession>
<dbReference type="InterPro" id="IPR008136">
    <property type="entry name" value="CinA_C"/>
</dbReference>
<comment type="caution">
    <text evidence="2">The sequence shown here is derived from an EMBL/GenBank/DDBJ whole genome shotgun (WGS) entry which is preliminary data.</text>
</comment>
<dbReference type="NCBIfam" id="TIGR00199">
    <property type="entry name" value="PncC_domain"/>
    <property type="match status" value="1"/>
</dbReference>